<dbReference type="AlphaFoldDB" id="D4E7H6"/>
<dbReference type="EMBL" id="ADBY01000056">
    <property type="protein sequence ID" value="EFE94031.1"/>
    <property type="molecule type" value="Genomic_DNA"/>
</dbReference>
<reference evidence="2 3" key="1">
    <citation type="submission" date="2010-01" db="EMBL/GenBank/DDBJ databases">
        <authorList>
            <person name="Muzny D."/>
            <person name="Qin X."/>
            <person name="Deng J."/>
            <person name="Jiang H."/>
            <person name="Liu Y."/>
            <person name="Qu J."/>
            <person name="Song X.-Z."/>
            <person name="Zhang L."/>
            <person name="Thornton R."/>
            <person name="Coyle M."/>
            <person name="Francisco L."/>
            <person name="Jackson L."/>
            <person name="Javaid M."/>
            <person name="Korchina V."/>
            <person name="Kovar C."/>
            <person name="Mata R."/>
            <person name="Mathew T."/>
            <person name="Ngo R."/>
            <person name="Nguyen L."/>
            <person name="Nguyen N."/>
            <person name="Okwuonu G."/>
            <person name="Ongeri F."/>
            <person name="Pham C."/>
            <person name="Simmons D."/>
            <person name="Wilczek-Boney K."/>
            <person name="Hale W."/>
            <person name="Jakkamsetti A."/>
            <person name="Pham P."/>
            <person name="Ruth R."/>
            <person name="San Lucas F."/>
            <person name="Warren J."/>
            <person name="Zhang J."/>
            <person name="Zhao Z."/>
            <person name="Zhou C."/>
            <person name="Zhu D."/>
            <person name="Lee S."/>
            <person name="Bess C."/>
            <person name="Blankenburg K."/>
            <person name="Forbes L."/>
            <person name="Fu Q."/>
            <person name="Gubbala S."/>
            <person name="Hirani K."/>
            <person name="Jayaseelan J.C."/>
            <person name="Lara F."/>
            <person name="Munidasa M."/>
            <person name="Palculict T."/>
            <person name="Patil S."/>
            <person name="Pu L.-L."/>
            <person name="Saada N."/>
            <person name="Tang L."/>
            <person name="Weissenberger G."/>
            <person name="Zhu Y."/>
            <person name="Hemphill L."/>
            <person name="Shang Y."/>
            <person name="Youmans B."/>
            <person name="Ayvaz T."/>
            <person name="Ross M."/>
            <person name="Santibanez J."/>
            <person name="Aqrawi P."/>
            <person name="Gross S."/>
            <person name="Joshi V."/>
            <person name="Fowler G."/>
            <person name="Nazareth L."/>
            <person name="Reid J."/>
            <person name="Worley K."/>
            <person name="Petrosino J."/>
            <person name="Highlander S."/>
            <person name="Gibbs R."/>
        </authorList>
    </citation>
    <scope>NUCLEOTIDE SEQUENCE [LARGE SCALE GENOMIC DNA]</scope>
    <source>
        <strain evidence="2 3">DSM 4582</strain>
    </source>
</reference>
<sequence length="82" mass="8954">MDLKIYLKQNRIPQHKFAALVGTTQGWVSLVANGKYILTGETAIQWAKATNWTVTPHHLNPKAYPNPTDGLPQEPDGSTAAA</sequence>
<dbReference type="STRING" id="667129.HMPREF0758_4126"/>
<dbReference type="Gene3D" id="1.10.260.40">
    <property type="entry name" value="lambda repressor-like DNA-binding domains"/>
    <property type="match status" value="1"/>
</dbReference>
<evidence type="ECO:0000256" key="1">
    <source>
        <dbReference type="SAM" id="MobiDB-lite"/>
    </source>
</evidence>
<proteinExistence type="predicted"/>
<dbReference type="RefSeq" id="WP_004964103.1">
    <property type="nucleotide sequence ID" value="NZ_GG753567.1"/>
</dbReference>
<dbReference type="InterPro" id="IPR001387">
    <property type="entry name" value="Cro/C1-type_HTH"/>
</dbReference>
<evidence type="ECO:0000313" key="2">
    <source>
        <dbReference type="EMBL" id="EFE94031.1"/>
    </source>
</evidence>
<organism evidence="2 3">
    <name type="scientific">Serratia odorifera DSM 4582</name>
    <dbReference type="NCBI Taxonomy" id="667129"/>
    <lineage>
        <taxon>Bacteria</taxon>
        <taxon>Pseudomonadati</taxon>
        <taxon>Pseudomonadota</taxon>
        <taxon>Gammaproteobacteria</taxon>
        <taxon>Enterobacterales</taxon>
        <taxon>Yersiniaceae</taxon>
        <taxon>Serratia</taxon>
    </lineage>
</organism>
<feature type="region of interest" description="Disordered" evidence="1">
    <location>
        <begin position="57"/>
        <end position="82"/>
    </location>
</feature>
<dbReference type="HOGENOM" id="CLU_173998_1_2_6"/>
<comment type="caution">
    <text evidence="2">The sequence shown here is derived from an EMBL/GenBank/DDBJ whole genome shotgun (WGS) entry which is preliminary data.</text>
</comment>
<gene>
    <name evidence="2" type="ORF">HMPREF0758_4126</name>
</gene>
<dbReference type="GO" id="GO:0003677">
    <property type="term" value="F:DNA binding"/>
    <property type="evidence" value="ECO:0007669"/>
    <property type="project" value="InterPro"/>
</dbReference>
<dbReference type="InterPro" id="IPR010982">
    <property type="entry name" value="Lambda_DNA-bd_dom_sf"/>
</dbReference>
<dbReference type="OrthoDB" id="6372288at2"/>
<dbReference type="CDD" id="cd00093">
    <property type="entry name" value="HTH_XRE"/>
    <property type="match status" value="1"/>
</dbReference>
<dbReference type="Proteomes" id="UP000005723">
    <property type="component" value="Unassembled WGS sequence"/>
</dbReference>
<accession>D4E7H6</accession>
<name>D4E7H6_SEROD</name>
<evidence type="ECO:0008006" key="4">
    <source>
        <dbReference type="Google" id="ProtNLM"/>
    </source>
</evidence>
<keyword evidence="3" id="KW-1185">Reference proteome</keyword>
<protein>
    <recommendedName>
        <fullName evidence="4">HTH cro/C1-type domain-containing protein</fullName>
    </recommendedName>
</protein>
<evidence type="ECO:0000313" key="3">
    <source>
        <dbReference type="Proteomes" id="UP000005723"/>
    </source>
</evidence>
<dbReference type="SUPFAM" id="SSF47413">
    <property type="entry name" value="lambda repressor-like DNA-binding domains"/>
    <property type="match status" value="1"/>
</dbReference>